<evidence type="ECO:0000313" key="2">
    <source>
        <dbReference type="Proteomes" id="UP001159427"/>
    </source>
</evidence>
<name>A0ABN8M3W7_9CNID</name>
<dbReference type="EMBL" id="CALNXI010000212">
    <property type="protein sequence ID" value="CAH3022276.1"/>
    <property type="molecule type" value="Genomic_DNA"/>
</dbReference>
<protein>
    <submittedName>
        <fullName evidence="1">Uncharacterized protein</fullName>
    </submittedName>
</protein>
<sequence>CLVFIVFTFPCTEGKFPRVCTSLTSLKNKKCCPIPKGFSAPCSNDGNRGTCQELIIRDCLFKYSHYQPFQKGDERHNWPHALYHKTCKCNSNFAGYDYSKCEFGYYGKD</sequence>
<accession>A0ABN8M3W7</accession>
<organism evidence="1 2">
    <name type="scientific">Porites evermanni</name>
    <dbReference type="NCBI Taxonomy" id="104178"/>
    <lineage>
        <taxon>Eukaryota</taxon>
        <taxon>Metazoa</taxon>
        <taxon>Cnidaria</taxon>
        <taxon>Anthozoa</taxon>
        <taxon>Hexacorallia</taxon>
        <taxon>Scleractinia</taxon>
        <taxon>Fungiina</taxon>
        <taxon>Poritidae</taxon>
        <taxon>Porites</taxon>
    </lineage>
</organism>
<gene>
    <name evidence="1" type="ORF">PEVE_00014764</name>
</gene>
<reference evidence="1 2" key="1">
    <citation type="submission" date="2022-05" db="EMBL/GenBank/DDBJ databases">
        <authorList>
            <consortium name="Genoscope - CEA"/>
            <person name="William W."/>
        </authorList>
    </citation>
    <scope>NUCLEOTIDE SEQUENCE [LARGE SCALE GENOMIC DNA]</scope>
</reference>
<feature type="non-terminal residue" evidence="1">
    <location>
        <position position="1"/>
    </location>
</feature>
<evidence type="ECO:0000313" key="1">
    <source>
        <dbReference type="EMBL" id="CAH3022276.1"/>
    </source>
</evidence>
<comment type="caution">
    <text evidence="1">The sequence shown here is derived from an EMBL/GenBank/DDBJ whole genome shotgun (WGS) entry which is preliminary data.</text>
</comment>
<dbReference type="Proteomes" id="UP001159427">
    <property type="component" value="Unassembled WGS sequence"/>
</dbReference>
<keyword evidence="2" id="KW-1185">Reference proteome</keyword>
<proteinExistence type="predicted"/>